<evidence type="ECO:0000259" key="5">
    <source>
        <dbReference type="Pfam" id="PF00465"/>
    </source>
</evidence>
<dbReference type="EMBL" id="CP027806">
    <property type="protein sequence ID" value="AXJ01255.1"/>
    <property type="molecule type" value="Genomic_DNA"/>
</dbReference>
<dbReference type="Pfam" id="PF25137">
    <property type="entry name" value="ADH_Fe_C"/>
    <property type="match status" value="1"/>
</dbReference>
<proteinExistence type="inferred from homology"/>
<dbReference type="Proteomes" id="UP000254808">
    <property type="component" value="Chromosome"/>
</dbReference>
<dbReference type="Gene3D" id="1.20.1090.10">
    <property type="entry name" value="Dehydroquinate synthase-like - alpha domain"/>
    <property type="match status" value="1"/>
</dbReference>
<dbReference type="GO" id="GO:0046872">
    <property type="term" value="F:metal ion binding"/>
    <property type="evidence" value="ECO:0007669"/>
    <property type="project" value="InterPro"/>
</dbReference>
<sequence length="390" mass="41358">MRPIQTYQIPEVYARPGALSELSKLIKRFNAQRVLIVTDTGIVQSGILDVTVKALKGSHFELLIESGIQSEPSTSLVDALFARVQDFNPDVVIALGGGSPMDVAKLLAVMIRQGGDAVSYLFPDAVKTKGVPVIAIPTTAGTGSEVTPISVLTDDNDGIKKAVVARELIPEIALLDAHLSLRLPAHVTAYSGMDALTHAIEAFTSTRAHAFSDSFAREAVRLIIGNLRDAVHSGMQEESRHLMLLGSFYAGIAFTNAGVAAVHALAYPLGGLYDVPHGLANSLLLPYVMAFNKPACAAKYHELARVAGITNGQDNSSGAEVLIRFVKNLSREIGVPEGLHKLKIPGVALPGMAQSAAGIKRLMNNNPRPVSAADAEQIYRHAYGSALATT</sequence>
<dbReference type="RefSeq" id="WP_114984465.1">
    <property type="nucleotide sequence ID" value="NZ_CP027806.1"/>
</dbReference>
<keyword evidence="8" id="KW-1185">Reference proteome</keyword>
<dbReference type="OrthoDB" id="9801156at2"/>
<evidence type="ECO:0000259" key="6">
    <source>
        <dbReference type="Pfam" id="PF25137"/>
    </source>
</evidence>
<dbReference type="PANTHER" id="PTHR11496:SF102">
    <property type="entry name" value="ALCOHOL DEHYDROGENASE 4"/>
    <property type="match status" value="1"/>
</dbReference>
<gene>
    <name evidence="7" type="ORF">CYPRO_2005</name>
</gene>
<dbReference type="PANTHER" id="PTHR11496">
    <property type="entry name" value="ALCOHOL DEHYDROGENASE"/>
    <property type="match status" value="1"/>
</dbReference>
<dbReference type="InterPro" id="IPR001670">
    <property type="entry name" value="ADH_Fe/GldA"/>
</dbReference>
<protein>
    <submittedName>
        <fullName evidence="7">Alcohol dehydrogenase</fullName>
    </submittedName>
</protein>
<dbReference type="InterPro" id="IPR056798">
    <property type="entry name" value="ADH_Fe_C"/>
</dbReference>
<name>A0A345ULA3_9BACT</name>
<evidence type="ECO:0000313" key="8">
    <source>
        <dbReference type="Proteomes" id="UP000254808"/>
    </source>
</evidence>
<reference evidence="7 8" key="1">
    <citation type="submission" date="2018-03" db="EMBL/GenBank/DDBJ databases">
        <title>Phenotypic and genomic properties of Cyclonatronum proteinivorum gen. nov., sp. nov., a haloalkaliphilic bacteroidete from soda lakes possessing Na+-translocating rhodopsin.</title>
        <authorList>
            <person name="Toshchakov S.V."/>
            <person name="Korzhenkov A."/>
            <person name="Samarov N.I."/>
            <person name="Kublanov I.V."/>
            <person name="Muntyan M.S."/>
            <person name="Sorokin D.Y."/>
        </authorList>
    </citation>
    <scope>NUCLEOTIDE SEQUENCE [LARGE SCALE GENOMIC DNA]</scope>
    <source>
        <strain evidence="7 8">Omega</strain>
    </source>
</reference>
<evidence type="ECO:0000313" key="7">
    <source>
        <dbReference type="EMBL" id="AXJ01255.1"/>
    </source>
</evidence>
<comment type="similarity">
    <text evidence="2">Belongs to the iron-containing alcohol dehydrogenase family.</text>
</comment>
<dbReference type="InterPro" id="IPR018211">
    <property type="entry name" value="ADH_Fe_CS"/>
</dbReference>
<organism evidence="7 8">
    <name type="scientific">Cyclonatronum proteinivorum</name>
    <dbReference type="NCBI Taxonomy" id="1457365"/>
    <lineage>
        <taxon>Bacteria</taxon>
        <taxon>Pseudomonadati</taxon>
        <taxon>Balneolota</taxon>
        <taxon>Balneolia</taxon>
        <taxon>Balneolales</taxon>
        <taxon>Cyclonatronaceae</taxon>
        <taxon>Cyclonatronum</taxon>
    </lineage>
</organism>
<evidence type="ECO:0000256" key="3">
    <source>
        <dbReference type="ARBA" id="ARBA00023002"/>
    </source>
</evidence>
<keyword evidence="3" id="KW-0560">Oxidoreductase</keyword>
<dbReference type="PROSITE" id="PS00913">
    <property type="entry name" value="ADH_IRON_1"/>
    <property type="match status" value="1"/>
</dbReference>
<feature type="domain" description="Fe-containing alcohol dehydrogenase-like C-terminal" evidence="6">
    <location>
        <begin position="188"/>
        <end position="383"/>
    </location>
</feature>
<feature type="domain" description="Alcohol dehydrogenase iron-type/glycerol dehydrogenase GldA" evidence="5">
    <location>
        <begin position="11"/>
        <end position="176"/>
    </location>
</feature>
<keyword evidence="4" id="KW-0520">NAD</keyword>
<dbReference type="Gene3D" id="3.40.50.1970">
    <property type="match status" value="1"/>
</dbReference>
<evidence type="ECO:0000256" key="4">
    <source>
        <dbReference type="ARBA" id="ARBA00023027"/>
    </source>
</evidence>
<dbReference type="CDD" id="cd08551">
    <property type="entry name" value="Fe-ADH"/>
    <property type="match status" value="1"/>
</dbReference>
<dbReference type="FunFam" id="1.20.1090.10:FF:000001">
    <property type="entry name" value="Aldehyde-alcohol dehydrogenase"/>
    <property type="match status" value="1"/>
</dbReference>
<evidence type="ECO:0000256" key="1">
    <source>
        <dbReference type="ARBA" id="ARBA00001962"/>
    </source>
</evidence>
<evidence type="ECO:0000256" key="2">
    <source>
        <dbReference type="ARBA" id="ARBA00007358"/>
    </source>
</evidence>
<dbReference type="GO" id="GO:0004022">
    <property type="term" value="F:alcohol dehydrogenase (NAD+) activity"/>
    <property type="evidence" value="ECO:0007669"/>
    <property type="project" value="TreeGrafter"/>
</dbReference>
<dbReference type="InterPro" id="IPR039697">
    <property type="entry name" value="Alcohol_dehydrogenase_Fe"/>
</dbReference>
<dbReference type="FunFam" id="3.40.50.1970:FF:000003">
    <property type="entry name" value="Alcohol dehydrogenase, iron-containing"/>
    <property type="match status" value="1"/>
</dbReference>
<dbReference type="AlphaFoldDB" id="A0A345ULA3"/>
<comment type="cofactor">
    <cofactor evidence="1">
        <name>Fe cation</name>
        <dbReference type="ChEBI" id="CHEBI:24875"/>
    </cofactor>
</comment>
<accession>A0A345ULA3</accession>
<dbReference type="SUPFAM" id="SSF56796">
    <property type="entry name" value="Dehydroquinate synthase-like"/>
    <property type="match status" value="1"/>
</dbReference>
<dbReference type="Pfam" id="PF00465">
    <property type="entry name" value="Fe-ADH"/>
    <property type="match status" value="1"/>
</dbReference>
<dbReference type="KEGG" id="cprv:CYPRO_2005"/>